<dbReference type="Gene3D" id="3.40.50.10810">
    <property type="entry name" value="Tandem AAA-ATPase domain"/>
    <property type="match status" value="1"/>
</dbReference>
<evidence type="ECO:0000256" key="10">
    <source>
        <dbReference type="ARBA" id="ARBA00022840"/>
    </source>
</evidence>
<evidence type="ECO:0000259" key="19">
    <source>
        <dbReference type="PROSITE" id="PS51194"/>
    </source>
</evidence>
<keyword evidence="6" id="KW-0547">Nucleotide-binding</keyword>
<dbReference type="Gene3D" id="1.10.8.10">
    <property type="entry name" value="DNA helicase RuvA subunit, C-terminal domain"/>
    <property type="match status" value="1"/>
</dbReference>
<feature type="compositionally biased region" description="Polar residues" evidence="16">
    <location>
        <begin position="1062"/>
        <end position="1071"/>
    </location>
</feature>
<dbReference type="PROSITE" id="PS51140">
    <property type="entry name" value="CUE"/>
    <property type="match status" value="1"/>
</dbReference>
<dbReference type="GO" id="GO:0016787">
    <property type="term" value="F:hydrolase activity"/>
    <property type="evidence" value="ECO:0007669"/>
    <property type="project" value="UniProtKB-KW"/>
</dbReference>
<sequence>MSGPSGSINSLLKYRFVRKPSAKLNHSDFQNGSLTRETSCGSVDSQETVPYGSQELEDSQATQPYQQDSSQNTFQSSKIDLGDTSTFVGEPNSLANPGSPVFTSKKVSVVNHVTTSGSSHKYDSPITSLSSGPWISKETGGKIQDQANGKGAEQTKFRRVQRPGTDSDDESPKKGLSSFERLKKLFPDGSENRMRAALIVYPNNFQEAVKFVSNDYAACTSGKRSAPQSSPEAAPPAYKRIKPMPESPSPTGPVVMSVDYLKEHDAKKKEKEAFQEGFEFLRGCFPALSTDHIRQVLKAHNGDIDSAAESLSKTQEEQTRRSAEIKSQGTNNGSASDKSSQPPASTSLLKANLPGNKVKKKRAQDDNMSEDEDEYDDFDGSDDSDDSEDLNNRSQSETDNFLHFFEEATIEELTAMPGCSKKKAELILSLRPFKTWENLIEAFTTQKQLSTSLISGCKEIMQVRNTIRRLMMRCESISQQMGIVVSRLTAGERGGHGDIHITKQPEVLNKEFQLQPYQLVGLSWLRIMHQQELNGILADEMGLGKTIQAIAFIAHLMEEGEEGPHVIIVPSSTIENWLRELQRWCPSLKVIVYYGSQEERRAVRHSIFFQGEDFNVLLTTYNMATGSVEDRVLFKKFDFHYAVFDEGHMLKNMSSMRFQNLMKISAERRLLLTGTPLQNNLLELMSLLCFVMPEIFQGKTDHLKKVFAMISRSSEEKQKSRFERDRIAQAKRIMKPFILRRLKKDVLQHLPKKTETIVRCSMSPSQQELYDRLVTKYSLEISEAGAEDGSEANSTAGGVGIFMQFRKVANHPLLLRNLFKDSKLRKMAKAVAKEPSHRERGALPNLIQEDMSVMNDFDLMALCKQYPKYLSKFDLDPSVVLDSGKFNKLDELLPAMKERADRVLLFSQFTMMLDVAELYLQQRGHKFIRLDGQTPVPDRLQLIDRFNSEPDIFVFLLSTRAGGLGINLCAANTIILHDIDFNPYNDKQAEDRCHRLGQKREVKIYKLICESTVDEAMLECANGKLALEQDLTRPEGEEGSEENSKDVARLLKEVLRLRQKGATVTSSSSSLAADIDEDEEDEDEVDDDEDAANITS</sequence>
<evidence type="ECO:0000256" key="13">
    <source>
        <dbReference type="ARBA" id="ARBA00023204"/>
    </source>
</evidence>
<organism evidence="20 21">
    <name type="scientific">Elysia crispata</name>
    <name type="common">lettuce slug</name>
    <dbReference type="NCBI Taxonomy" id="231223"/>
    <lineage>
        <taxon>Eukaryota</taxon>
        <taxon>Metazoa</taxon>
        <taxon>Spiralia</taxon>
        <taxon>Lophotrochozoa</taxon>
        <taxon>Mollusca</taxon>
        <taxon>Gastropoda</taxon>
        <taxon>Heterobranchia</taxon>
        <taxon>Euthyneura</taxon>
        <taxon>Panpulmonata</taxon>
        <taxon>Sacoglossa</taxon>
        <taxon>Placobranchoidea</taxon>
        <taxon>Plakobranchidae</taxon>
        <taxon>Elysia</taxon>
    </lineage>
</organism>
<dbReference type="Pfam" id="PF00271">
    <property type="entry name" value="Helicase_C"/>
    <property type="match status" value="1"/>
</dbReference>
<reference evidence="20" key="1">
    <citation type="journal article" date="2023" name="G3 (Bethesda)">
        <title>A reference genome for the long-term kleptoplast-retaining sea slug Elysia crispata morphotype clarki.</title>
        <authorList>
            <person name="Eastman K.E."/>
            <person name="Pendleton A.L."/>
            <person name="Shaikh M.A."/>
            <person name="Suttiyut T."/>
            <person name="Ogas R."/>
            <person name="Tomko P."/>
            <person name="Gavelis G."/>
            <person name="Widhalm J.R."/>
            <person name="Wisecaver J.H."/>
        </authorList>
    </citation>
    <scope>NUCLEOTIDE SEQUENCE</scope>
    <source>
        <strain evidence="20">ECLA1</strain>
    </source>
</reference>
<dbReference type="SUPFAM" id="SSF46934">
    <property type="entry name" value="UBA-like"/>
    <property type="match status" value="1"/>
</dbReference>
<feature type="region of interest" description="Disordered" evidence="16">
    <location>
        <begin position="308"/>
        <end position="398"/>
    </location>
</feature>
<feature type="compositionally biased region" description="Acidic residues" evidence="16">
    <location>
        <begin position="367"/>
        <end position="389"/>
    </location>
</feature>
<evidence type="ECO:0000256" key="4">
    <source>
        <dbReference type="ARBA" id="ARBA00012551"/>
    </source>
</evidence>
<feature type="domain" description="Helicase ATP-binding" evidence="18">
    <location>
        <begin position="526"/>
        <end position="694"/>
    </location>
</feature>
<keyword evidence="5" id="KW-0158">Chromosome</keyword>
<feature type="compositionally biased region" description="Polar residues" evidence="16">
    <location>
        <begin position="27"/>
        <end position="48"/>
    </location>
</feature>
<keyword evidence="21" id="KW-1185">Reference proteome</keyword>
<keyword evidence="7" id="KW-0227">DNA damage</keyword>
<evidence type="ECO:0000256" key="5">
    <source>
        <dbReference type="ARBA" id="ARBA00022454"/>
    </source>
</evidence>
<keyword evidence="8" id="KW-0378">Hydrolase</keyword>
<dbReference type="SMART" id="SM00487">
    <property type="entry name" value="DEXDc"/>
    <property type="match status" value="1"/>
</dbReference>
<dbReference type="InterPro" id="IPR001650">
    <property type="entry name" value="Helicase_C-like"/>
</dbReference>
<dbReference type="PROSITE" id="PS51194">
    <property type="entry name" value="HELICASE_CTER"/>
    <property type="match status" value="1"/>
</dbReference>
<dbReference type="InterPro" id="IPR000330">
    <property type="entry name" value="SNF2_N"/>
</dbReference>
<dbReference type="EMBL" id="JAWDGP010001776">
    <property type="protein sequence ID" value="KAK3788220.1"/>
    <property type="molecule type" value="Genomic_DNA"/>
</dbReference>
<dbReference type="InterPro" id="IPR014001">
    <property type="entry name" value="Helicase_ATP-bd"/>
</dbReference>
<dbReference type="SMART" id="SM00490">
    <property type="entry name" value="HELICc"/>
    <property type="match status" value="1"/>
</dbReference>
<proteinExistence type="inferred from homology"/>
<evidence type="ECO:0000256" key="8">
    <source>
        <dbReference type="ARBA" id="ARBA00022801"/>
    </source>
</evidence>
<comment type="subcellular location">
    <subcellularLocation>
        <location evidence="2">Chromosome</location>
    </subcellularLocation>
    <subcellularLocation>
        <location evidence="1">Nucleus</location>
    </subcellularLocation>
</comment>
<evidence type="ECO:0000256" key="7">
    <source>
        <dbReference type="ARBA" id="ARBA00022763"/>
    </source>
</evidence>
<dbReference type="FunFam" id="3.40.50.10810:FF:000014">
    <property type="entry name" value="SWI/SNF-related matrix-associated actin-dependent regulator of chromatin subfamily A containing DEAD/H box 1"/>
    <property type="match status" value="1"/>
</dbReference>
<keyword evidence="14" id="KW-0539">Nucleus</keyword>
<dbReference type="GO" id="GO:0005634">
    <property type="term" value="C:nucleus"/>
    <property type="evidence" value="ECO:0007669"/>
    <property type="project" value="UniProtKB-SubCell"/>
</dbReference>
<feature type="compositionally biased region" description="Basic and acidic residues" evidence="16">
    <location>
        <begin position="314"/>
        <end position="324"/>
    </location>
</feature>
<dbReference type="GO" id="GO:0043130">
    <property type="term" value="F:ubiquitin binding"/>
    <property type="evidence" value="ECO:0007669"/>
    <property type="project" value="InterPro"/>
</dbReference>
<feature type="region of interest" description="Disordered" evidence="16">
    <location>
        <begin position="115"/>
        <end position="176"/>
    </location>
</feature>
<dbReference type="GO" id="GO:0006325">
    <property type="term" value="P:chromatin organization"/>
    <property type="evidence" value="ECO:0007669"/>
    <property type="project" value="UniProtKB-KW"/>
</dbReference>
<dbReference type="PANTHER" id="PTHR10799">
    <property type="entry name" value="SNF2/RAD54 HELICASE FAMILY"/>
    <property type="match status" value="1"/>
</dbReference>
<evidence type="ECO:0000256" key="3">
    <source>
        <dbReference type="ARBA" id="ARBA00007025"/>
    </source>
</evidence>
<dbReference type="SUPFAM" id="SSF52540">
    <property type="entry name" value="P-loop containing nucleoside triphosphate hydrolases"/>
    <property type="match status" value="2"/>
</dbReference>
<dbReference type="Gene3D" id="3.40.50.300">
    <property type="entry name" value="P-loop containing nucleotide triphosphate hydrolases"/>
    <property type="match status" value="1"/>
</dbReference>
<accession>A0AAE1DZN8</accession>
<dbReference type="CDD" id="cd14279">
    <property type="entry name" value="CUE"/>
    <property type="match status" value="1"/>
</dbReference>
<feature type="region of interest" description="Disordered" evidence="16">
    <location>
        <begin position="221"/>
        <end position="252"/>
    </location>
</feature>
<keyword evidence="13" id="KW-0234">DNA repair</keyword>
<feature type="compositionally biased region" description="Polar residues" evidence="16">
    <location>
        <begin position="59"/>
        <end position="102"/>
    </location>
</feature>
<dbReference type="AlphaFoldDB" id="A0AAE1DZN8"/>
<keyword evidence="11" id="KW-0156">Chromatin regulator</keyword>
<evidence type="ECO:0000256" key="9">
    <source>
        <dbReference type="ARBA" id="ARBA00022806"/>
    </source>
</evidence>
<evidence type="ECO:0000259" key="17">
    <source>
        <dbReference type="PROSITE" id="PS51140"/>
    </source>
</evidence>
<evidence type="ECO:0000256" key="2">
    <source>
        <dbReference type="ARBA" id="ARBA00004286"/>
    </source>
</evidence>
<dbReference type="InterPro" id="IPR009060">
    <property type="entry name" value="UBA-like_sf"/>
</dbReference>
<dbReference type="GO" id="GO:0006281">
    <property type="term" value="P:DNA repair"/>
    <property type="evidence" value="ECO:0007669"/>
    <property type="project" value="UniProtKB-KW"/>
</dbReference>
<evidence type="ECO:0000313" key="20">
    <source>
        <dbReference type="EMBL" id="KAK3788220.1"/>
    </source>
</evidence>
<name>A0AAE1DZN8_9GAST</name>
<protein>
    <recommendedName>
        <fullName evidence="4">DNA helicase</fullName>
        <ecNumber evidence="4">3.6.4.12</ecNumber>
    </recommendedName>
</protein>
<feature type="region of interest" description="Disordered" evidence="16">
    <location>
        <begin position="24"/>
        <end position="102"/>
    </location>
</feature>
<dbReference type="InterPro" id="IPR049730">
    <property type="entry name" value="SNF2/RAD54-like_C"/>
</dbReference>
<evidence type="ECO:0000256" key="11">
    <source>
        <dbReference type="ARBA" id="ARBA00022853"/>
    </source>
</evidence>
<feature type="compositionally biased region" description="Acidic residues" evidence="16">
    <location>
        <begin position="1074"/>
        <end position="1096"/>
    </location>
</feature>
<comment type="caution">
    <text evidence="20">The sequence shown here is derived from an EMBL/GenBank/DDBJ whole genome shotgun (WGS) entry which is preliminary data.</text>
</comment>
<dbReference type="Proteomes" id="UP001283361">
    <property type="component" value="Unassembled WGS sequence"/>
</dbReference>
<dbReference type="GO" id="GO:0003678">
    <property type="term" value="F:DNA helicase activity"/>
    <property type="evidence" value="ECO:0007669"/>
    <property type="project" value="UniProtKB-EC"/>
</dbReference>
<feature type="region of interest" description="Disordered" evidence="16">
    <location>
        <begin position="1059"/>
        <end position="1096"/>
    </location>
</feature>
<feature type="domain" description="CUE" evidence="17">
    <location>
        <begin position="273"/>
        <end position="317"/>
    </location>
</feature>
<evidence type="ECO:0000256" key="6">
    <source>
        <dbReference type="ARBA" id="ARBA00022741"/>
    </source>
</evidence>
<keyword evidence="10" id="KW-0067">ATP-binding</keyword>
<feature type="domain" description="Helicase C-terminal" evidence="19">
    <location>
        <begin position="888"/>
        <end position="1039"/>
    </location>
</feature>
<gene>
    <name evidence="20" type="ORF">RRG08_006028</name>
</gene>
<evidence type="ECO:0000256" key="1">
    <source>
        <dbReference type="ARBA" id="ARBA00004123"/>
    </source>
</evidence>
<dbReference type="CDD" id="cd18793">
    <property type="entry name" value="SF2_C_SNF"/>
    <property type="match status" value="1"/>
</dbReference>
<dbReference type="GO" id="GO:0003677">
    <property type="term" value="F:DNA binding"/>
    <property type="evidence" value="ECO:0007669"/>
    <property type="project" value="UniProtKB-KW"/>
</dbReference>
<dbReference type="PROSITE" id="PS51192">
    <property type="entry name" value="HELICASE_ATP_BIND_1"/>
    <property type="match status" value="1"/>
</dbReference>
<keyword evidence="9" id="KW-0347">Helicase</keyword>
<feature type="compositionally biased region" description="Low complexity" evidence="16">
    <location>
        <begin position="225"/>
        <end position="237"/>
    </location>
</feature>
<dbReference type="GO" id="GO:0005524">
    <property type="term" value="F:ATP binding"/>
    <property type="evidence" value="ECO:0007669"/>
    <property type="project" value="UniProtKB-KW"/>
</dbReference>
<dbReference type="Pfam" id="PF00176">
    <property type="entry name" value="SNF2-rel_dom"/>
    <property type="match status" value="1"/>
</dbReference>
<evidence type="ECO:0000256" key="14">
    <source>
        <dbReference type="ARBA" id="ARBA00023242"/>
    </source>
</evidence>
<evidence type="ECO:0000256" key="12">
    <source>
        <dbReference type="ARBA" id="ARBA00023125"/>
    </source>
</evidence>
<comment type="similarity">
    <text evidence="3">Belongs to the SNF2/RAD54 helicase family.</text>
</comment>
<dbReference type="InterPro" id="IPR027417">
    <property type="entry name" value="P-loop_NTPase"/>
</dbReference>
<evidence type="ECO:0000313" key="21">
    <source>
        <dbReference type="Proteomes" id="UP001283361"/>
    </source>
</evidence>
<evidence type="ECO:0000256" key="16">
    <source>
        <dbReference type="SAM" id="MobiDB-lite"/>
    </source>
</evidence>
<evidence type="ECO:0000256" key="15">
    <source>
        <dbReference type="ARBA" id="ARBA00048432"/>
    </source>
</evidence>
<evidence type="ECO:0000259" key="18">
    <source>
        <dbReference type="PROSITE" id="PS51192"/>
    </source>
</evidence>
<feature type="compositionally biased region" description="Polar residues" evidence="16">
    <location>
        <begin position="325"/>
        <end position="349"/>
    </location>
</feature>
<dbReference type="InterPro" id="IPR003892">
    <property type="entry name" value="CUE"/>
</dbReference>
<dbReference type="CDD" id="cd17998">
    <property type="entry name" value="DEXHc_SMARCAD1"/>
    <property type="match status" value="1"/>
</dbReference>
<keyword evidence="12" id="KW-0238">DNA-binding</keyword>
<comment type="catalytic activity">
    <reaction evidence="15">
        <text>ATP + H2O = ADP + phosphate + H(+)</text>
        <dbReference type="Rhea" id="RHEA:13065"/>
        <dbReference type="ChEBI" id="CHEBI:15377"/>
        <dbReference type="ChEBI" id="CHEBI:15378"/>
        <dbReference type="ChEBI" id="CHEBI:30616"/>
        <dbReference type="ChEBI" id="CHEBI:43474"/>
        <dbReference type="ChEBI" id="CHEBI:456216"/>
        <dbReference type="EC" id="3.6.4.12"/>
    </reaction>
    <physiologicalReaction direction="left-to-right" evidence="15">
        <dbReference type="Rhea" id="RHEA:13066"/>
    </physiologicalReaction>
</comment>
<dbReference type="GO" id="GO:0005694">
    <property type="term" value="C:chromosome"/>
    <property type="evidence" value="ECO:0007669"/>
    <property type="project" value="UniProtKB-SubCell"/>
</dbReference>
<feature type="compositionally biased region" description="Polar residues" evidence="16">
    <location>
        <begin position="115"/>
        <end position="133"/>
    </location>
</feature>
<dbReference type="InterPro" id="IPR038718">
    <property type="entry name" value="SNF2-like_sf"/>
</dbReference>
<dbReference type="EC" id="3.6.4.12" evidence="4"/>